<dbReference type="GO" id="GO:0008360">
    <property type="term" value="P:regulation of cell shape"/>
    <property type="evidence" value="ECO:0007669"/>
    <property type="project" value="UniProtKB-UniRule"/>
</dbReference>
<comment type="pathway">
    <text evidence="1 7">Cell wall biogenesis; peptidoglycan biosynthesis.</text>
</comment>
<dbReference type="Gene3D" id="2.40.440.10">
    <property type="entry name" value="L,D-transpeptidase catalytic domain-like"/>
    <property type="match status" value="1"/>
</dbReference>
<keyword evidence="6 7" id="KW-0961">Cell wall biogenesis/degradation</keyword>
<protein>
    <submittedName>
        <fullName evidence="11">Lipoprotein-anchoring transpeptidase ErfK/SrfK</fullName>
    </submittedName>
</protein>
<dbReference type="GO" id="GO:0005576">
    <property type="term" value="C:extracellular region"/>
    <property type="evidence" value="ECO:0007669"/>
    <property type="project" value="TreeGrafter"/>
</dbReference>
<dbReference type="RefSeq" id="WP_093663806.1">
    <property type="nucleotide sequence ID" value="NZ_FOCF01000001.1"/>
</dbReference>
<dbReference type="SUPFAM" id="SSF141523">
    <property type="entry name" value="L,D-transpeptidase catalytic domain-like"/>
    <property type="match status" value="1"/>
</dbReference>
<evidence type="ECO:0000256" key="8">
    <source>
        <dbReference type="SAM" id="MobiDB-lite"/>
    </source>
</evidence>
<evidence type="ECO:0000259" key="10">
    <source>
        <dbReference type="PROSITE" id="PS52029"/>
    </source>
</evidence>
<name>A0A1H7YW73_9SPHN</name>
<gene>
    <name evidence="11" type="ORF">SAMN05192583_0435</name>
</gene>
<accession>A0A1H7YW73</accession>
<dbReference type="GO" id="GO:0071555">
    <property type="term" value="P:cell wall organization"/>
    <property type="evidence" value="ECO:0007669"/>
    <property type="project" value="UniProtKB-UniRule"/>
</dbReference>
<evidence type="ECO:0000313" key="12">
    <source>
        <dbReference type="Proteomes" id="UP000199206"/>
    </source>
</evidence>
<evidence type="ECO:0000256" key="5">
    <source>
        <dbReference type="ARBA" id="ARBA00022984"/>
    </source>
</evidence>
<keyword evidence="3" id="KW-0808">Transferase</keyword>
<organism evidence="11 12">
    <name type="scientific">Sphingomonas gellani</name>
    <dbReference type="NCBI Taxonomy" id="1166340"/>
    <lineage>
        <taxon>Bacteria</taxon>
        <taxon>Pseudomonadati</taxon>
        <taxon>Pseudomonadota</taxon>
        <taxon>Alphaproteobacteria</taxon>
        <taxon>Sphingomonadales</taxon>
        <taxon>Sphingomonadaceae</taxon>
        <taxon>Sphingomonas</taxon>
    </lineage>
</organism>
<comment type="similarity">
    <text evidence="2">Belongs to the YkuD family.</text>
</comment>
<dbReference type="InterPro" id="IPR005490">
    <property type="entry name" value="LD_TPept_cat_dom"/>
</dbReference>
<dbReference type="EMBL" id="FOCF01000001">
    <property type="protein sequence ID" value="SEM50390.1"/>
    <property type="molecule type" value="Genomic_DNA"/>
</dbReference>
<dbReference type="InterPro" id="IPR050979">
    <property type="entry name" value="LD-transpeptidase"/>
</dbReference>
<feature type="domain" description="L,D-TPase catalytic" evidence="10">
    <location>
        <begin position="70"/>
        <end position="179"/>
    </location>
</feature>
<keyword evidence="11" id="KW-0449">Lipoprotein</keyword>
<feature type="compositionally biased region" description="Pro residues" evidence="8">
    <location>
        <begin position="27"/>
        <end position="40"/>
    </location>
</feature>
<dbReference type="Pfam" id="PF03734">
    <property type="entry name" value="YkuD"/>
    <property type="match status" value="1"/>
</dbReference>
<evidence type="ECO:0000256" key="9">
    <source>
        <dbReference type="SAM" id="SignalP"/>
    </source>
</evidence>
<keyword evidence="9" id="KW-0732">Signal</keyword>
<keyword evidence="5 7" id="KW-0573">Peptidoglycan synthesis</keyword>
<dbReference type="GO" id="GO:0071972">
    <property type="term" value="F:peptidoglycan L,D-transpeptidase activity"/>
    <property type="evidence" value="ECO:0007669"/>
    <property type="project" value="TreeGrafter"/>
</dbReference>
<keyword evidence="4 7" id="KW-0133">Cell shape</keyword>
<dbReference type="InterPro" id="IPR038063">
    <property type="entry name" value="Transpep_catalytic_dom"/>
</dbReference>
<keyword evidence="12" id="KW-1185">Reference proteome</keyword>
<dbReference type="InterPro" id="IPR016915">
    <property type="entry name" value="UCP029342"/>
</dbReference>
<dbReference type="UniPathway" id="UPA00219"/>
<dbReference type="STRING" id="1166340.SAMN05192583_0435"/>
<evidence type="ECO:0000256" key="2">
    <source>
        <dbReference type="ARBA" id="ARBA00005992"/>
    </source>
</evidence>
<evidence type="ECO:0000256" key="1">
    <source>
        <dbReference type="ARBA" id="ARBA00004752"/>
    </source>
</evidence>
<dbReference type="GO" id="GO:0018104">
    <property type="term" value="P:peptidoglycan-protein cross-linking"/>
    <property type="evidence" value="ECO:0007669"/>
    <property type="project" value="TreeGrafter"/>
</dbReference>
<feature type="active site" description="Proton donor/acceptor" evidence="7">
    <location>
        <position position="142"/>
    </location>
</feature>
<feature type="active site" description="Nucleophile" evidence="7">
    <location>
        <position position="155"/>
    </location>
</feature>
<dbReference type="PIRSF" id="PIRSF029342">
    <property type="entry name" value="UCP029342_ErfK/YbiS/YcfS/YnhG"/>
    <property type="match status" value="1"/>
</dbReference>
<feature type="chain" id="PRO_5011559539" evidence="9">
    <location>
        <begin position="20"/>
        <end position="338"/>
    </location>
</feature>
<sequence>MIFRLALLLSAAIATPATAHQALPSPATTPPPPQGQPVPAVPASSVAGPIEHLKPGEFLWAPDIAPDGPVTIIVSLAAQRAYAYRNGVPIGVSTVSTGKKGHETPTGVFTILQKDVDHHSNTYDNAPMPFMQRLTWDGVALHGGKLPGYPASHGCVRLPLAFAKNLFAITRMGVTVVITDQATAPEVAPSPSPLASNDDGHVTEAAYRWHPDRAPTGPVSIVVSGRDRRMLVLRNGVEIGSAPIVLDAPVTATAAFTLARIDAAGPHWMRLPLPDGAAKTAQGTLAELTPAERASGHIPDGFRLALEQVLRPGATMLVTRDTLASSGTGTRLRVLDTR</sequence>
<dbReference type="Proteomes" id="UP000199206">
    <property type="component" value="Unassembled WGS sequence"/>
</dbReference>
<dbReference type="CDD" id="cd16913">
    <property type="entry name" value="YkuD_like"/>
    <property type="match status" value="1"/>
</dbReference>
<proteinExistence type="inferred from homology"/>
<dbReference type="OrthoDB" id="463216at2"/>
<dbReference type="PROSITE" id="PS52029">
    <property type="entry name" value="LD_TPASE"/>
    <property type="match status" value="1"/>
</dbReference>
<dbReference type="PANTHER" id="PTHR30582:SF2">
    <property type="entry name" value="L,D-TRANSPEPTIDASE YCIB-RELATED"/>
    <property type="match status" value="1"/>
</dbReference>
<evidence type="ECO:0000256" key="7">
    <source>
        <dbReference type="PROSITE-ProRule" id="PRU01373"/>
    </source>
</evidence>
<dbReference type="AlphaFoldDB" id="A0A1H7YW73"/>
<dbReference type="GO" id="GO:0016740">
    <property type="term" value="F:transferase activity"/>
    <property type="evidence" value="ECO:0007669"/>
    <property type="project" value="UniProtKB-KW"/>
</dbReference>
<evidence type="ECO:0000256" key="4">
    <source>
        <dbReference type="ARBA" id="ARBA00022960"/>
    </source>
</evidence>
<evidence type="ECO:0000313" key="11">
    <source>
        <dbReference type="EMBL" id="SEM50390.1"/>
    </source>
</evidence>
<evidence type="ECO:0000256" key="3">
    <source>
        <dbReference type="ARBA" id="ARBA00022679"/>
    </source>
</evidence>
<dbReference type="NCBIfam" id="NF004785">
    <property type="entry name" value="PRK06132.1-2"/>
    <property type="match status" value="1"/>
</dbReference>
<dbReference type="PANTHER" id="PTHR30582">
    <property type="entry name" value="L,D-TRANSPEPTIDASE"/>
    <property type="match status" value="1"/>
</dbReference>
<evidence type="ECO:0000256" key="6">
    <source>
        <dbReference type="ARBA" id="ARBA00023316"/>
    </source>
</evidence>
<reference evidence="12" key="1">
    <citation type="submission" date="2016-10" db="EMBL/GenBank/DDBJ databases">
        <authorList>
            <person name="Varghese N."/>
            <person name="Submissions S."/>
        </authorList>
    </citation>
    <scope>NUCLEOTIDE SEQUENCE [LARGE SCALE GENOMIC DNA]</scope>
    <source>
        <strain evidence="12">S6-262</strain>
    </source>
</reference>
<feature type="signal peptide" evidence="9">
    <location>
        <begin position="1"/>
        <end position="19"/>
    </location>
</feature>
<feature type="region of interest" description="Disordered" evidence="8">
    <location>
        <begin position="21"/>
        <end position="46"/>
    </location>
</feature>